<dbReference type="PANTHER" id="PTHR36974:SF1">
    <property type="entry name" value="DOXX FAMILY MEMBRANE PROTEIN"/>
    <property type="match status" value="1"/>
</dbReference>
<comment type="caution">
    <text evidence="7">The sequence shown here is derived from an EMBL/GenBank/DDBJ whole genome shotgun (WGS) entry which is preliminary data.</text>
</comment>
<dbReference type="Proteomes" id="UP000559010">
    <property type="component" value="Unassembled WGS sequence"/>
</dbReference>
<accession>A0A848IYY0</accession>
<sequence>MKNAISLLFGIIMVIAGINHFMNPEIYSEMIPPFIPELFANVSSGVIEILIGLSLLFSPYRKFGGLAFCVLMIIFFPLHIWDMVREEPAIGSRLAAYIRAPIQVLLVYIGWWIYKD</sequence>
<reference evidence="7 8" key="1">
    <citation type="submission" date="2020-04" db="EMBL/GenBank/DDBJ databases">
        <title>Flammeovirgaceae bacterium KN852 isolated from deep sea.</title>
        <authorList>
            <person name="Zhang D.-C."/>
        </authorList>
    </citation>
    <scope>NUCLEOTIDE SEQUENCE [LARGE SCALE GENOMIC DNA]</scope>
    <source>
        <strain evidence="7 8">KN852</strain>
    </source>
</reference>
<dbReference type="Pfam" id="PF07291">
    <property type="entry name" value="MauE"/>
    <property type="match status" value="1"/>
</dbReference>
<evidence type="ECO:0000313" key="8">
    <source>
        <dbReference type="Proteomes" id="UP000559010"/>
    </source>
</evidence>
<dbReference type="InterPro" id="IPR009908">
    <property type="entry name" value="Methylamine_util_MauE"/>
</dbReference>
<evidence type="ECO:0000313" key="7">
    <source>
        <dbReference type="EMBL" id="NMM48551.1"/>
    </source>
</evidence>
<dbReference type="RefSeq" id="WP_169680595.1">
    <property type="nucleotide sequence ID" value="NZ_JABBNU010000005.1"/>
</dbReference>
<evidence type="ECO:0000256" key="5">
    <source>
        <dbReference type="SAM" id="Phobius"/>
    </source>
</evidence>
<comment type="subcellular location">
    <subcellularLocation>
        <location evidence="1">Membrane</location>
        <topology evidence="1">Multi-pass membrane protein</topology>
    </subcellularLocation>
</comment>
<protein>
    <recommendedName>
        <fullName evidence="6">Methylamine utilisation protein MauE domain-containing protein</fullName>
    </recommendedName>
</protein>
<dbReference type="GO" id="GO:0030416">
    <property type="term" value="P:methylamine metabolic process"/>
    <property type="evidence" value="ECO:0007669"/>
    <property type="project" value="InterPro"/>
</dbReference>
<proteinExistence type="predicted"/>
<evidence type="ECO:0000256" key="2">
    <source>
        <dbReference type="ARBA" id="ARBA00022692"/>
    </source>
</evidence>
<dbReference type="GO" id="GO:0016020">
    <property type="term" value="C:membrane"/>
    <property type="evidence" value="ECO:0007669"/>
    <property type="project" value="UniProtKB-SubCell"/>
</dbReference>
<keyword evidence="8" id="KW-1185">Reference proteome</keyword>
<feature type="domain" description="Methylamine utilisation protein MauE" evidence="6">
    <location>
        <begin position="4"/>
        <end position="79"/>
    </location>
</feature>
<dbReference type="EMBL" id="JABBNU010000005">
    <property type="protein sequence ID" value="NMM48551.1"/>
    <property type="molecule type" value="Genomic_DNA"/>
</dbReference>
<gene>
    <name evidence="7" type="ORF">HH304_09085</name>
</gene>
<keyword evidence="4 5" id="KW-0472">Membrane</keyword>
<feature type="transmembrane region" description="Helical" evidence="5">
    <location>
        <begin position="63"/>
        <end position="84"/>
    </location>
</feature>
<evidence type="ECO:0000256" key="3">
    <source>
        <dbReference type="ARBA" id="ARBA00022989"/>
    </source>
</evidence>
<feature type="transmembrane region" description="Helical" evidence="5">
    <location>
        <begin position="6"/>
        <end position="22"/>
    </location>
</feature>
<evidence type="ECO:0000256" key="1">
    <source>
        <dbReference type="ARBA" id="ARBA00004141"/>
    </source>
</evidence>
<dbReference type="AlphaFoldDB" id="A0A848IYY0"/>
<evidence type="ECO:0000256" key="4">
    <source>
        <dbReference type="ARBA" id="ARBA00023136"/>
    </source>
</evidence>
<feature type="transmembrane region" description="Helical" evidence="5">
    <location>
        <begin position="96"/>
        <end position="114"/>
    </location>
</feature>
<name>A0A848IYY0_9BACT</name>
<keyword evidence="3 5" id="KW-1133">Transmembrane helix</keyword>
<feature type="transmembrane region" description="Helical" evidence="5">
    <location>
        <begin position="34"/>
        <end position="57"/>
    </location>
</feature>
<organism evidence="7 8">
    <name type="scientific">Marinigracilibium pacificum</name>
    <dbReference type="NCBI Taxonomy" id="2729599"/>
    <lineage>
        <taxon>Bacteria</taxon>
        <taxon>Pseudomonadati</taxon>
        <taxon>Bacteroidota</taxon>
        <taxon>Cytophagia</taxon>
        <taxon>Cytophagales</taxon>
        <taxon>Flammeovirgaceae</taxon>
        <taxon>Marinigracilibium</taxon>
    </lineage>
</organism>
<dbReference type="PANTHER" id="PTHR36974">
    <property type="entry name" value="MEMBRANE PROTEIN-RELATED"/>
    <property type="match status" value="1"/>
</dbReference>
<keyword evidence="2 5" id="KW-0812">Transmembrane</keyword>
<evidence type="ECO:0000259" key="6">
    <source>
        <dbReference type="Pfam" id="PF07291"/>
    </source>
</evidence>